<evidence type="ECO:0000313" key="12">
    <source>
        <dbReference type="EMBL" id="KZX16622.1"/>
    </source>
</evidence>
<dbReference type="STRING" id="47311.MBCUT_06600"/>
<dbReference type="GO" id="GO:0015074">
    <property type="term" value="P:DNA integration"/>
    <property type="evidence" value="ECO:0007669"/>
    <property type="project" value="UniProtKB-KW"/>
</dbReference>
<name>A0A166EGC9_9EURY</name>
<keyword evidence="8" id="KW-0131">Cell cycle</keyword>
<dbReference type="GO" id="GO:0006310">
    <property type="term" value="P:DNA recombination"/>
    <property type="evidence" value="ECO:0007669"/>
    <property type="project" value="UniProtKB-KW"/>
</dbReference>
<keyword evidence="7" id="KW-0233">DNA recombination</keyword>
<dbReference type="PROSITE" id="PS51900">
    <property type="entry name" value="CB"/>
    <property type="match status" value="1"/>
</dbReference>
<dbReference type="SUPFAM" id="SSF56349">
    <property type="entry name" value="DNA breaking-rejoining enzymes"/>
    <property type="match status" value="1"/>
</dbReference>
<keyword evidence="5" id="KW-0229">DNA integration</keyword>
<evidence type="ECO:0000256" key="6">
    <source>
        <dbReference type="ARBA" id="ARBA00023125"/>
    </source>
</evidence>
<evidence type="ECO:0000256" key="9">
    <source>
        <dbReference type="PROSITE-ProRule" id="PRU01248"/>
    </source>
</evidence>
<dbReference type="GO" id="GO:0005737">
    <property type="term" value="C:cytoplasm"/>
    <property type="evidence" value="ECO:0007669"/>
    <property type="project" value="UniProtKB-SubCell"/>
</dbReference>
<dbReference type="InterPro" id="IPR004107">
    <property type="entry name" value="Integrase_SAM-like_N"/>
</dbReference>
<accession>A0A166EGC9</accession>
<sequence length="353" mass="40744">MTNILSSHHVEPESAFISKEKQDIIEKIQGEMKGKLTQEQTKYLNQVLINCLANIEILDKMMNDFNTIEDNENLLKIFISSKKIEGRSKRTLKYYKDTIEKMLLFINKPIANINTDDIRNYFIHHQEATNVTNVTLNNIRRNLSSFFGWLRDEGYVLNNPITRIKPIKTDKIIKKPFNDVEIEKLRTHIHRNKQIRDLAIFETLLSTGVRISELVGIKISDIDFNNRTILVFGKGAKERIVFFNAKAKIAIEEYLETRKDNSPELFVAEKKPFNSLGISGVERRVRDLGLEIGIPNVHPHRFRRTMATNALNSGMAIEEIKELLGHENVDTTLIYANVDQNNVKHAYNKHMGG</sequence>
<evidence type="ECO:0000256" key="5">
    <source>
        <dbReference type="ARBA" id="ARBA00022908"/>
    </source>
</evidence>
<keyword evidence="4" id="KW-0159">Chromosome partition</keyword>
<keyword evidence="13" id="KW-1185">Reference proteome</keyword>
<proteinExistence type="predicted"/>
<evidence type="ECO:0000313" key="13">
    <source>
        <dbReference type="Proteomes" id="UP000077275"/>
    </source>
</evidence>
<dbReference type="InterPro" id="IPR013762">
    <property type="entry name" value="Integrase-like_cat_sf"/>
</dbReference>
<keyword evidence="2" id="KW-0963">Cytoplasm</keyword>
<gene>
    <name evidence="12" type="primary">xerC_1</name>
    <name evidence="12" type="ORF">MBCUT_06600</name>
</gene>
<evidence type="ECO:0000259" key="10">
    <source>
        <dbReference type="PROSITE" id="PS51898"/>
    </source>
</evidence>
<dbReference type="GO" id="GO:0007059">
    <property type="term" value="P:chromosome segregation"/>
    <property type="evidence" value="ECO:0007669"/>
    <property type="project" value="UniProtKB-KW"/>
</dbReference>
<evidence type="ECO:0000256" key="4">
    <source>
        <dbReference type="ARBA" id="ARBA00022829"/>
    </source>
</evidence>
<keyword evidence="6 9" id="KW-0238">DNA-binding</keyword>
<dbReference type="PANTHER" id="PTHR30349">
    <property type="entry name" value="PHAGE INTEGRASE-RELATED"/>
    <property type="match status" value="1"/>
</dbReference>
<evidence type="ECO:0000256" key="8">
    <source>
        <dbReference type="ARBA" id="ARBA00023306"/>
    </source>
</evidence>
<dbReference type="PATRIC" id="fig|47311.3.peg.739"/>
<feature type="domain" description="Core-binding (CB)" evidence="11">
    <location>
        <begin position="69"/>
        <end position="151"/>
    </location>
</feature>
<feature type="domain" description="Tyr recombinase" evidence="10">
    <location>
        <begin position="171"/>
        <end position="348"/>
    </location>
</feature>
<dbReference type="AlphaFoldDB" id="A0A166EGC9"/>
<dbReference type="NCBIfam" id="NF040815">
    <property type="entry name" value="recomb_XerA_Arch"/>
    <property type="match status" value="1"/>
</dbReference>
<dbReference type="Pfam" id="PF13495">
    <property type="entry name" value="Phage_int_SAM_4"/>
    <property type="match status" value="1"/>
</dbReference>
<protein>
    <submittedName>
        <fullName evidence="12">Tyrosine recombinase XerC</fullName>
    </submittedName>
</protein>
<reference evidence="12 13" key="1">
    <citation type="submission" date="2016-04" db="EMBL/GenBank/DDBJ databases">
        <title>Genome sequence of Methanobrevibacter cuticularis DSM 11139.</title>
        <authorList>
            <person name="Poehlein A."/>
            <person name="Seedorf H."/>
            <person name="Daniel R."/>
        </authorList>
    </citation>
    <scope>NUCLEOTIDE SEQUENCE [LARGE SCALE GENOMIC DNA]</scope>
    <source>
        <strain evidence="12 13">DSM 11139</strain>
    </source>
</reference>
<dbReference type="InterPro" id="IPR050090">
    <property type="entry name" value="Tyrosine_recombinase_XerCD"/>
</dbReference>
<evidence type="ECO:0000256" key="2">
    <source>
        <dbReference type="ARBA" id="ARBA00022490"/>
    </source>
</evidence>
<keyword evidence="3" id="KW-0132">Cell division</keyword>
<dbReference type="GO" id="GO:0003677">
    <property type="term" value="F:DNA binding"/>
    <property type="evidence" value="ECO:0007669"/>
    <property type="project" value="UniProtKB-UniRule"/>
</dbReference>
<organism evidence="12 13">
    <name type="scientific">Methanobrevibacter cuticularis</name>
    <dbReference type="NCBI Taxonomy" id="47311"/>
    <lineage>
        <taxon>Archaea</taxon>
        <taxon>Methanobacteriati</taxon>
        <taxon>Methanobacteriota</taxon>
        <taxon>Methanomada group</taxon>
        <taxon>Methanobacteria</taxon>
        <taxon>Methanobacteriales</taxon>
        <taxon>Methanobacteriaceae</taxon>
        <taxon>Methanobrevibacter</taxon>
    </lineage>
</organism>
<dbReference type="InterPro" id="IPR002104">
    <property type="entry name" value="Integrase_catalytic"/>
</dbReference>
<dbReference type="InterPro" id="IPR011010">
    <property type="entry name" value="DNA_brk_join_enz"/>
</dbReference>
<dbReference type="Gene3D" id="1.10.150.130">
    <property type="match status" value="1"/>
</dbReference>
<evidence type="ECO:0000259" key="11">
    <source>
        <dbReference type="PROSITE" id="PS51900"/>
    </source>
</evidence>
<dbReference type="Pfam" id="PF00589">
    <property type="entry name" value="Phage_integrase"/>
    <property type="match status" value="1"/>
</dbReference>
<dbReference type="PANTHER" id="PTHR30349:SF77">
    <property type="entry name" value="TYROSINE RECOMBINASE XERC"/>
    <property type="match status" value="1"/>
</dbReference>
<evidence type="ECO:0000256" key="7">
    <source>
        <dbReference type="ARBA" id="ARBA00023172"/>
    </source>
</evidence>
<dbReference type="RefSeq" id="WP_067258889.1">
    <property type="nucleotide sequence ID" value="NZ_LWMW01000088.1"/>
</dbReference>
<dbReference type="EMBL" id="LWMW01000088">
    <property type="protein sequence ID" value="KZX16622.1"/>
    <property type="molecule type" value="Genomic_DNA"/>
</dbReference>
<evidence type="ECO:0000256" key="1">
    <source>
        <dbReference type="ARBA" id="ARBA00004496"/>
    </source>
</evidence>
<dbReference type="Proteomes" id="UP000077275">
    <property type="component" value="Unassembled WGS sequence"/>
</dbReference>
<dbReference type="PROSITE" id="PS51898">
    <property type="entry name" value="TYR_RECOMBINASE"/>
    <property type="match status" value="1"/>
</dbReference>
<dbReference type="InterPro" id="IPR010998">
    <property type="entry name" value="Integrase_recombinase_N"/>
</dbReference>
<dbReference type="InterPro" id="IPR044068">
    <property type="entry name" value="CB"/>
</dbReference>
<comment type="caution">
    <text evidence="12">The sequence shown here is derived from an EMBL/GenBank/DDBJ whole genome shotgun (WGS) entry which is preliminary data.</text>
</comment>
<evidence type="ECO:0000256" key="3">
    <source>
        <dbReference type="ARBA" id="ARBA00022618"/>
    </source>
</evidence>
<dbReference type="GO" id="GO:0051301">
    <property type="term" value="P:cell division"/>
    <property type="evidence" value="ECO:0007669"/>
    <property type="project" value="UniProtKB-KW"/>
</dbReference>
<dbReference type="Gene3D" id="1.10.443.10">
    <property type="entry name" value="Intergrase catalytic core"/>
    <property type="match status" value="1"/>
</dbReference>
<comment type="subcellular location">
    <subcellularLocation>
        <location evidence="1">Cytoplasm</location>
    </subcellularLocation>
</comment>